<accession>A0A8H6HLL1</accession>
<keyword evidence="3" id="KW-1185">Reference proteome</keyword>
<name>A0A8H6HLL1_9AGAR</name>
<reference evidence="2 3" key="1">
    <citation type="submission" date="2020-07" db="EMBL/GenBank/DDBJ databases">
        <title>Comparative genomics of pyrophilous fungi reveals a link between fire events and developmental genes.</title>
        <authorList>
            <consortium name="DOE Joint Genome Institute"/>
            <person name="Steindorff A.S."/>
            <person name="Carver A."/>
            <person name="Calhoun S."/>
            <person name="Stillman K."/>
            <person name="Liu H."/>
            <person name="Lipzen A."/>
            <person name="Pangilinan J."/>
            <person name="Labutti K."/>
            <person name="Bruns T.D."/>
            <person name="Grigoriev I.V."/>
        </authorList>
    </citation>
    <scope>NUCLEOTIDE SEQUENCE [LARGE SCALE GENOMIC DNA]</scope>
    <source>
        <strain evidence="2 3">CBS 144469</strain>
    </source>
</reference>
<organism evidence="2 3">
    <name type="scientific">Ephemerocybe angulata</name>
    <dbReference type="NCBI Taxonomy" id="980116"/>
    <lineage>
        <taxon>Eukaryota</taxon>
        <taxon>Fungi</taxon>
        <taxon>Dikarya</taxon>
        <taxon>Basidiomycota</taxon>
        <taxon>Agaricomycotina</taxon>
        <taxon>Agaricomycetes</taxon>
        <taxon>Agaricomycetidae</taxon>
        <taxon>Agaricales</taxon>
        <taxon>Agaricineae</taxon>
        <taxon>Psathyrellaceae</taxon>
        <taxon>Ephemerocybe</taxon>
    </lineage>
</organism>
<dbReference type="AlphaFoldDB" id="A0A8H6HLL1"/>
<protein>
    <submittedName>
        <fullName evidence="2">Uncharacterized protein</fullName>
    </submittedName>
</protein>
<dbReference type="Proteomes" id="UP000521943">
    <property type="component" value="Unassembled WGS sequence"/>
</dbReference>
<proteinExistence type="predicted"/>
<feature type="compositionally biased region" description="Polar residues" evidence="1">
    <location>
        <begin position="56"/>
        <end position="83"/>
    </location>
</feature>
<sequence>MTFGLSSLFPSTHFPPSSCCVKFLPVVCSLLTAVLLVFSFHGRTVFLHRIQENSVSGSSFDHGTSGVRSARSTPSRPSKTTLTRPGESGLAALWLVFPSAQGHPTSIRLKIGHQHVALSLDRRGHPQSFPKALYRTSRSRARHSSFPGTTSHIQPRAFPQVSILGAPDHFTVFSGRSDIEFSNSPAILNPGHPGKFQTRYRSRMTVNSELVRRRLQPAVTRTHLVPAHRYIGEIFDSGARISRLIAQGLGCAARRARTD</sequence>
<evidence type="ECO:0000313" key="3">
    <source>
        <dbReference type="Proteomes" id="UP000521943"/>
    </source>
</evidence>
<gene>
    <name evidence="2" type="ORF">DFP72DRAFT_853261</name>
</gene>
<dbReference type="EMBL" id="JACGCI010000069">
    <property type="protein sequence ID" value="KAF6748612.1"/>
    <property type="molecule type" value="Genomic_DNA"/>
</dbReference>
<feature type="region of interest" description="Disordered" evidence="1">
    <location>
        <begin position="56"/>
        <end position="85"/>
    </location>
</feature>
<evidence type="ECO:0000256" key="1">
    <source>
        <dbReference type="SAM" id="MobiDB-lite"/>
    </source>
</evidence>
<evidence type="ECO:0000313" key="2">
    <source>
        <dbReference type="EMBL" id="KAF6748612.1"/>
    </source>
</evidence>
<comment type="caution">
    <text evidence="2">The sequence shown here is derived from an EMBL/GenBank/DDBJ whole genome shotgun (WGS) entry which is preliminary data.</text>
</comment>